<dbReference type="EMBL" id="JAHWYN010000040">
    <property type="protein sequence ID" value="MBW4362773.1"/>
    <property type="molecule type" value="Genomic_DNA"/>
</dbReference>
<name>A0ABS6Y1G4_9FLAO</name>
<gene>
    <name evidence="1" type="ORF">KZH69_20015</name>
</gene>
<dbReference type="Proteomes" id="UP000812031">
    <property type="component" value="Unassembled WGS sequence"/>
</dbReference>
<dbReference type="RefSeq" id="WP_219319242.1">
    <property type="nucleotide sequence ID" value="NZ_JAHWYN010000040.1"/>
</dbReference>
<reference evidence="1 2" key="1">
    <citation type="submission" date="2021-07" db="EMBL/GenBank/DDBJ databases">
        <title>Flavobacterium sp. nov. isolated from sediment on the Taihu Lake.</title>
        <authorList>
            <person name="Qu J.-H."/>
        </authorList>
    </citation>
    <scope>NUCLEOTIDE SEQUENCE [LARGE SCALE GENOMIC DNA]</scope>
    <source>
        <strain evidence="1 2">NAS39</strain>
    </source>
</reference>
<evidence type="ECO:0000313" key="1">
    <source>
        <dbReference type="EMBL" id="MBW4362773.1"/>
    </source>
</evidence>
<protein>
    <submittedName>
        <fullName evidence="1">Uncharacterized protein</fullName>
    </submittedName>
</protein>
<proteinExistence type="predicted"/>
<keyword evidence="2" id="KW-1185">Reference proteome</keyword>
<evidence type="ECO:0000313" key="2">
    <source>
        <dbReference type="Proteomes" id="UP000812031"/>
    </source>
</evidence>
<comment type="caution">
    <text evidence="1">The sequence shown here is derived from an EMBL/GenBank/DDBJ whole genome shotgun (WGS) entry which is preliminary data.</text>
</comment>
<organism evidence="1 2">
    <name type="scientific">Flavobacterium taihuense</name>
    <dbReference type="NCBI Taxonomy" id="2857508"/>
    <lineage>
        <taxon>Bacteria</taxon>
        <taxon>Pseudomonadati</taxon>
        <taxon>Bacteroidota</taxon>
        <taxon>Flavobacteriia</taxon>
        <taxon>Flavobacteriales</taxon>
        <taxon>Flavobacteriaceae</taxon>
        <taxon>Flavobacterium</taxon>
    </lineage>
</organism>
<sequence>MKILLIGGMERVGKTTSIRRLTETLIKSKGFQPENNINLPSNPTKDFKIILHKNDFRIIINSASDNINIINSFKDFFEENILQGYNILISSVRDDDFYPRKNFFETINQLSQNIDFTLEIPLAKTTRQYNNFDIQLKWYEEKIDSLLTHILEHHPYNIS</sequence>
<accession>A0ABS6Y1G4</accession>